<reference evidence="1 2" key="1">
    <citation type="submission" date="2007-06" db="EMBL/GenBank/DDBJ databases">
        <authorList>
            <person name="Green D."/>
            <person name="Ferriera S."/>
            <person name="Johnson J."/>
            <person name="Kravitz S."/>
            <person name="Beeson K."/>
            <person name="Sutton G."/>
            <person name="Rogers Y.-H."/>
            <person name="Friedman R."/>
            <person name="Frazier M."/>
            <person name="Venter J.C."/>
        </authorList>
    </citation>
    <scope>NUCLEOTIDE SEQUENCE [LARGE SCALE GENOMIC DNA]</scope>
    <source>
        <strain evidence="1 2">DG893</strain>
    </source>
</reference>
<protein>
    <submittedName>
        <fullName evidence="1">Uncharacterized protein</fullName>
    </submittedName>
</protein>
<gene>
    <name evidence="1" type="ORF">MDG893_08611</name>
</gene>
<name>A6F235_9GAMM</name>
<comment type="caution">
    <text evidence="1">The sequence shown here is derived from an EMBL/GenBank/DDBJ whole genome shotgun (WGS) entry which is preliminary data.</text>
</comment>
<dbReference type="AlphaFoldDB" id="A6F235"/>
<evidence type="ECO:0000313" key="1">
    <source>
        <dbReference type="EMBL" id="EDM47133.1"/>
    </source>
</evidence>
<dbReference type="EMBL" id="ABCP01000022">
    <property type="protein sequence ID" value="EDM47133.1"/>
    <property type="molecule type" value="Genomic_DNA"/>
</dbReference>
<accession>A6F235</accession>
<evidence type="ECO:0000313" key="2">
    <source>
        <dbReference type="Proteomes" id="UP000005856"/>
    </source>
</evidence>
<dbReference type="Proteomes" id="UP000005856">
    <property type="component" value="Unassembled WGS sequence"/>
</dbReference>
<proteinExistence type="predicted"/>
<keyword evidence="2" id="KW-1185">Reference proteome</keyword>
<dbReference type="STRING" id="443152.MDG893_08611"/>
<sequence>MLAGIGLEGLPDRITATTARVSEEVSALATEGEKLDQKAGNAADKIRKL</sequence>
<organism evidence="1 2">
    <name type="scientific">Marinobacter algicola DG893</name>
    <dbReference type="NCBI Taxonomy" id="443152"/>
    <lineage>
        <taxon>Bacteria</taxon>
        <taxon>Pseudomonadati</taxon>
        <taxon>Pseudomonadota</taxon>
        <taxon>Gammaproteobacteria</taxon>
        <taxon>Pseudomonadales</taxon>
        <taxon>Marinobacteraceae</taxon>
        <taxon>Marinobacter</taxon>
    </lineage>
</organism>